<accession>C5CEU6</accession>
<dbReference type="eggNOG" id="COG0680">
    <property type="taxonomic scope" value="Bacteria"/>
</dbReference>
<dbReference type="Proteomes" id="UP000002382">
    <property type="component" value="Chromosome"/>
</dbReference>
<dbReference type="Pfam" id="PF01750">
    <property type="entry name" value="HycI"/>
    <property type="match status" value="1"/>
</dbReference>
<evidence type="ECO:0000256" key="3">
    <source>
        <dbReference type="ARBA" id="ARBA00022750"/>
    </source>
</evidence>
<evidence type="ECO:0000313" key="6">
    <source>
        <dbReference type="Proteomes" id="UP000002382"/>
    </source>
</evidence>
<gene>
    <name evidence="5" type="ordered locus">Kole_0560</name>
</gene>
<dbReference type="AlphaFoldDB" id="C5CEU6"/>
<dbReference type="GO" id="GO:0016485">
    <property type="term" value="P:protein processing"/>
    <property type="evidence" value="ECO:0007669"/>
    <property type="project" value="TreeGrafter"/>
</dbReference>
<dbReference type="EMBL" id="CP001634">
    <property type="protein sequence ID" value="ACR79280.1"/>
    <property type="molecule type" value="Genomic_DNA"/>
</dbReference>
<dbReference type="PANTHER" id="PTHR30302">
    <property type="entry name" value="HYDROGENASE 1 MATURATION PROTEASE"/>
    <property type="match status" value="1"/>
</dbReference>
<dbReference type="RefSeq" id="WP_012745062.1">
    <property type="nucleotide sequence ID" value="NC_012785.1"/>
</dbReference>
<comment type="similarity">
    <text evidence="1">Belongs to the peptidase A31 family.</text>
</comment>
<name>C5CEU6_KOSOT</name>
<keyword evidence="3" id="KW-0064">Aspartyl protease</keyword>
<reference evidence="5 6" key="2">
    <citation type="journal article" date="2011" name="J. Bacteriol.">
        <title>Genome Sequence of Kosmotoga olearia Strain TBF 19.5.1, a Thermophilic Bacterium with a Wide Growth Temperature Range, Isolated from the Troll B Oil Platform in the North Sea.</title>
        <authorList>
            <person name="Swithers K.S."/>
            <person name="Dipippo J.L."/>
            <person name="Bruce D.C."/>
            <person name="Detter C."/>
            <person name="Tapia R."/>
            <person name="Han S."/>
            <person name="Goodwin L.A."/>
            <person name="Han J."/>
            <person name="Woyke T."/>
            <person name="Pitluck S."/>
            <person name="Pennacchio L."/>
            <person name="Nolan M."/>
            <person name="Mikhailova N."/>
            <person name="Land M.L."/>
            <person name="Nesbo C.L."/>
            <person name="Gogarten J.P."/>
            <person name="Noll K.M."/>
        </authorList>
    </citation>
    <scope>NUCLEOTIDE SEQUENCE [LARGE SCALE GENOMIC DNA]</scope>
    <source>
        <strain evidence="6">ATCC BAA-1733 / DSM 21960 / TBF 19.5.1</strain>
    </source>
</reference>
<dbReference type="HOGENOM" id="CLU_099037_4_1_0"/>
<keyword evidence="2 5" id="KW-0645">Protease</keyword>
<dbReference type="PANTHER" id="PTHR30302:SF1">
    <property type="entry name" value="HYDROGENASE 2 MATURATION PROTEASE"/>
    <property type="match status" value="1"/>
</dbReference>
<dbReference type="STRING" id="521045.Kole_0560"/>
<evidence type="ECO:0000256" key="4">
    <source>
        <dbReference type="ARBA" id="ARBA00022801"/>
    </source>
</evidence>
<dbReference type="Gene3D" id="3.40.50.1450">
    <property type="entry name" value="HybD-like"/>
    <property type="match status" value="1"/>
</dbReference>
<dbReference type="KEGG" id="kol:Kole_0560"/>
<keyword evidence="6" id="KW-1185">Reference proteome</keyword>
<dbReference type="NCBIfam" id="TIGR00072">
    <property type="entry name" value="hydrog_prot"/>
    <property type="match status" value="1"/>
</dbReference>
<evidence type="ECO:0000313" key="5">
    <source>
        <dbReference type="EMBL" id="ACR79280.1"/>
    </source>
</evidence>
<dbReference type="InterPro" id="IPR023430">
    <property type="entry name" value="Pept_HybD-like_dom_sf"/>
</dbReference>
<proteinExistence type="inferred from homology"/>
<dbReference type="OrthoDB" id="46597at2"/>
<sequence>MKLRKRQVLFVGLGNPLRSDDTAGLLIIDRILEFPLSENWKAVKCYQTPENYLDALSKGKHDVIVFIDTVQGIEENYRIYEKEEIRDFSFSTHSFGLASIIDFLNRKKRFEIYLVGLRPAVLSLGTTLSLEMKRIIETIVKGFERECRK</sequence>
<dbReference type="GO" id="GO:0008047">
    <property type="term" value="F:enzyme activator activity"/>
    <property type="evidence" value="ECO:0007669"/>
    <property type="project" value="InterPro"/>
</dbReference>
<reference evidence="5 6" key="1">
    <citation type="submission" date="2009-06" db="EMBL/GenBank/DDBJ databases">
        <title>Complete sequence of Thermotogales bacterium TBF 19.5.1.</title>
        <authorList>
            <consortium name="US DOE Joint Genome Institute"/>
            <person name="Lucas S."/>
            <person name="Copeland A."/>
            <person name="Lapidus A."/>
            <person name="Glavina del Rio T."/>
            <person name="Tice H."/>
            <person name="Bruce D."/>
            <person name="Goodwin L."/>
            <person name="Pitluck S."/>
            <person name="Chertkov O."/>
            <person name="Brettin T."/>
            <person name="Detter J.C."/>
            <person name="Han C."/>
            <person name="Schmutz J."/>
            <person name="Larimer F."/>
            <person name="Land M."/>
            <person name="Hauser L."/>
            <person name="Kyrpides N."/>
            <person name="Ovchinnikova G."/>
            <person name="Noll K."/>
        </authorList>
    </citation>
    <scope>NUCLEOTIDE SEQUENCE [LARGE SCALE GENOMIC DNA]</scope>
    <source>
        <strain evidence="6">ATCC BAA-1733 / DSM 21960 / TBF 19.5.1</strain>
    </source>
</reference>
<organism evidence="5 6">
    <name type="scientific">Kosmotoga olearia (strain ATCC BAA-1733 / DSM 21960 / TBF 19.5.1)</name>
    <dbReference type="NCBI Taxonomy" id="521045"/>
    <lineage>
        <taxon>Bacteria</taxon>
        <taxon>Thermotogati</taxon>
        <taxon>Thermotogota</taxon>
        <taxon>Thermotogae</taxon>
        <taxon>Kosmotogales</taxon>
        <taxon>Kosmotogaceae</taxon>
        <taxon>Kosmotoga</taxon>
    </lineage>
</organism>
<dbReference type="InterPro" id="IPR000671">
    <property type="entry name" value="Peptidase_A31"/>
</dbReference>
<dbReference type="SUPFAM" id="SSF53163">
    <property type="entry name" value="HybD-like"/>
    <property type="match status" value="1"/>
</dbReference>
<dbReference type="GO" id="GO:0004190">
    <property type="term" value="F:aspartic-type endopeptidase activity"/>
    <property type="evidence" value="ECO:0007669"/>
    <property type="project" value="UniProtKB-KW"/>
</dbReference>
<evidence type="ECO:0000256" key="2">
    <source>
        <dbReference type="ARBA" id="ARBA00022670"/>
    </source>
</evidence>
<keyword evidence="4" id="KW-0378">Hydrolase</keyword>
<protein>
    <submittedName>
        <fullName evidence="5">Hydrogenase maturation protease</fullName>
    </submittedName>
</protein>
<evidence type="ECO:0000256" key="1">
    <source>
        <dbReference type="ARBA" id="ARBA00006814"/>
    </source>
</evidence>